<proteinExistence type="predicted"/>
<keyword evidence="1" id="KW-1133">Transmembrane helix</keyword>
<dbReference type="PROSITE" id="PS51257">
    <property type="entry name" value="PROKAR_LIPOPROTEIN"/>
    <property type="match status" value="1"/>
</dbReference>
<reference evidence="3" key="1">
    <citation type="journal article" date="2019" name="Int. J. Syst. Evol. Microbiol.">
        <title>The Global Catalogue of Microorganisms (GCM) 10K type strain sequencing project: providing services to taxonomists for standard genome sequencing and annotation.</title>
        <authorList>
            <consortium name="The Broad Institute Genomics Platform"/>
            <consortium name="The Broad Institute Genome Sequencing Center for Infectious Disease"/>
            <person name="Wu L."/>
            <person name="Ma J."/>
        </authorList>
    </citation>
    <scope>NUCLEOTIDE SEQUENCE [LARGE SCALE GENOMIC DNA]</scope>
    <source>
        <strain evidence="3">JCM 17561</strain>
    </source>
</reference>
<evidence type="ECO:0000313" key="2">
    <source>
        <dbReference type="EMBL" id="GAA3983541.1"/>
    </source>
</evidence>
<keyword evidence="3" id="KW-1185">Reference proteome</keyword>
<feature type="transmembrane region" description="Helical" evidence="1">
    <location>
        <begin position="49"/>
        <end position="68"/>
    </location>
</feature>
<name>A0ABP7QJE3_9BURK</name>
<comment type="caution">
    <text evidence="2">The sequence shown here is derived from an EMBL/GenBank/DDBJ whole genome shotgun (WGS) entry which is preliminary data.</text>
</comment>
<evidence type="ECO:0000313" key="3">
    <source>
        <dbReference type="Proteomes" id="UP001501627"/>
    </source>
</evidence>
<organism evidence="2 3">
    <name type="scientific">Comamonas faecalis</name>
    <dbReference type="NCBI Taxonomy" id="1387849"/>
    <lineage>
        <taxon>Bacteria</taxon>
        <taxon>Pseudomonadati</taxon>
        <taxon>Pseudomonadota</taxon>
        <taxon>Betaproteobacteria</taxon>
        <taxon>Burkholderiales</taxon>
        <taxon>Comamonadaceae</taxon>
        <taxon>Comamonas</taxon>
    </lineage>
</organism>
<dbReference type="EMBL" id="BAABBP010000002">
    <property type="protein sequence ID" value="GAA3983541.1"/>
    <property type="molecule type" value="Genomic_DNA"/>
</dbReference>
<sequence length="70" mass="7962">MHNNGKHGNDRREMCMSLFQSTMLLLAVSCALLLVGFSARDYRWGPWLMMLGIVGAMALIGWSIYQMLPR</sequence>
<accession>A0ABP7QJE3</accession>
<gene>
    <name evidence="2" type="ORF">GCM10022279_03710</name>
</gene>
<evidence type="ECO:0000256" key="1">
    <source>
        <dbReference type="SAM" id="Phobius"/>
    </source>
</evidence>
<keyword evidence="1" id="KW-0812">Transmembrane</keyword>
<dbReference type="Proteomes" id="UP001501627">
    <property type="component" value="Unassembled WGS sequence"/>
</dbReference>
<keyword evidence="1" id="KW-0472">Membrane</keyword>
<protein>
    <submittedName>
        <fullName evidence="2">Uncharacterized protein</fullName>
    </submittedName>
</protein>